<evidence type="ECO:0000313" key="2">
    <source>
        <dbReference type="EMBL" id="MBB5962404.1"/>
    </source>
</evidence>
<keyword evidence="3" id="KW-1185">Reference proteome</keyword>
<reference evidence="2 3" key="1">
    <citation type="submission" date="2020-08" db="EMBL/GenBank/DDBJ databases">
        <title>Genomic Encyclopedia of Type Strains, Phase III (KMG-III): the genomes of soil and plant-associated and newly described type strains.</title>
        <authorList>
            <person name="Whitman W."/>
        </authorList>
    </citation>
    <scope>NUCLEOTIDE SEQUENCE [LARGE SCALE GENOMIC DNA]</scope>
    <source>
        <strain evidence="2 3">CECT 3303</strain>
    </source>
</reference>
<sequence length="208" mass="23020">MVEEALFRAGWWRTIGRGARLLAAVAVSWPVLGVAYAAGGWWWLPGLLALAVLLGVSIVQLVGISEDVPWAVWGMWPFFLVLALTAGLPGEYYMRAYGEPVSAVVAEREWVEGSRRKYDHYEYVLRTGDGRLVAEEFESHRDGLEIGARVEVLTDPLGVLEPLEPSEDLGLAETLARVAWGWITLMTVVLSVLGERRRRTMRPKGSGG</sequence>
<evidence type="ECO:0000313" key="3">
    <source>
        <dbReference type="Proteomes" id="UP000562352"/>
    </source>
</evidence>
<feature type="transmembrane region" description="Helical" evidence="1">
    <location>
        <begin position="44"/>
        <end position="63"/>
    </location>
</feature>
<name>A0A841D1M2_PLAVE</name>
<evidence type="ECO:0000256" key="1">
    <source>
        <dbReference type="SAM" id="Phobius"/>
    </source>
</evidence>
<gene>
    <name evidence="2" type="ORF">FHS22_001665</name>
</gene>
<dbReference type="RefSeq" id="WP_184939855.1">
    <property type="nucleotide sequence ID" value="NZ_BAAAWZ010000001.1"/>
</dbReference>
<accession>A0A841D1M2</accession>
<keyword evidence="1" id="KW-0812">Transmembrane</keyword>
<feature type="transmembrane region" description="Helical" evidence="1">
    <location>
        <begin position="175"/>
        <end position="194"/>
    </location>
</feature>
<feature type="transmembrane region" description="Helical" evidence="1">
    <location>
        <begin position="70"/>
        <end position="88"/>
    </location>
</feature>
<dbReference type="Proteomes" id="UP000562352">
    <property type="component" value="Unassembled WGS sequence"/>
</dbReference>
<evidence type="ECO:0008006" key="4">
    <source>
        <dbReference type="Google" id="ProtNLM"/>
    </source>
</evidence>
<proteinExistence type="predicted"/>
<dbReference type="AlphaFoldDB" id="A0A841D1M2"/>
<organism evidence="2 3">
    <name type="scientific">Planomonospora venezuelensis</name>
    <dbReference type="NCBI Taxonomy" id="1999"/>
    <lineage>
        <taxon>Bacteria</taxon>
        <taxon>Bacillati</taxon>
        <taxon>Actinomycetota</taxon>
        <taxon>Actinomycetes</taxon>
        <taxon>Streptosporangiales</taxon>
        <taxon>Streptosporangiaceae</taxon>
        <taxon>Planomonospora</taxon>
    </lineage>
</organism>
<protein>
    <recommendedName>
        <fullName evidence="4">DUF3592 domain-containing protein</fullName>
    </recommendedName>
</protein>
<comment type="caution">
    <text evidence="2">The sequence shown here is derived from an EMBL/GenBank/DDBJ whole genome shotgun (WGS) entry which is preliminary data.</text>
</comment>
<keyword evidence="1" id="KW-0472">Membrane</keyword>
<keyword evidence="1" id="KW-1133">Transmembrane helix</keyword>
<dbReference type="EMBL" id="JACHJJ010000004">
    <property type="protein sequence ID" value="MBB5962404.1"/>
    <property type="molecule type" value="Genomic_DNA"/>
</dbReference>
<feature type="transmembrane region" description="Helical" evidence="1">
    <location>
        <begin position="21"/>
        <end position="38"/>
    </location>
</feature>